<evidence type="ECO:0000259" key="1">
    <source>
        <dbReference type="SMART" id="SM00382"/>
    </source>
</evidence>
<dbReference type="Proteomes" id="UP000320176">
    <property type="component" value="Unassembled WGS sequence"/>
</dbReference>
<protein>
    <submittedName>
        <fullName evidence="2">Lon protease</fullName>
        <ecNumber evidence="2">3.4.21.53</ecNumber>
    </submittedName>
</protein>
<comment type="caution">
    <text evidence="2">The sequence shown here is derived from an EMBL/GenBank/DDBJ whole genome shotgun (WGS) entry which is preliminary data.</text>
</comment>
<dbReference type="EMBL" id="SJPN01000003">
    <property type="protein sequence ID" value="TWU04738.1"/>
    <property type="molecule type" value="Genomic_DNA"/>
</dbReference>
<dbReference type="RefSeq" id="WP_146520105.1">
    <property type="nucleotide sequence ID" value="NZ_SJPN01000003.1"/>
</dbReference>
<dbReference type="GO" id="GO:0016887">
    <property type="term" value="F:ATP hydrolysis activity"/>
    <property type="evidence" value="ECO:0007669"/>
    <property type="project" value="InterPro"/>
</dbReference>
<dbReference type="SMART" id="SM00382">
    <property type="entry name" value="AAA"/>
    <property type="match status" value="1"/>
</dbReference>
<proteinExistence type="predicted"/>
<dbReference type="InterPro" id="IPR027417">
    <property type="entry name" value="P-loop_NTPase"/>
</dbReference>
<dbReference type="GO" id="GO:0004252">
    <property type="term" value="F:serine-type endopeptidase activity"/>
    <property type="evidence" value="ECO:0007669"/>
    <property type="project" value="UniProtKB-EC"/>
</dbReference>
<dbReference type="Gene3D" id="3.40.50.300">
    <property type="entry name" value="P-loop containing nucleotide triphosphate hydrolases"/>
    <property type="match status" value="1"/>
</dbReference>
<feature type="domain" description="AAA+ ATPase" evidence="1">
    <location>
        <begin position="53"/>
        <end position="221"/>
    </location>
</feature>
<dbReference type="CDD" id="cd00009">
    <property type="entry name" value="AAA"/>
    <property type="match status" value="1"/>
</dbReference>
<accession>A0A5C6AYJ7</accession>
<reference evidence="2 3" key="1">
    <citation type="submission" date="2019-02" db="EMBL/GenBank/DDBJ databases">
        <title>Deep-cultivation of Planctomycetes and their phenomic and genomic characterization uncovers novel biology.</title>
        <authorList>
            <person name="Wiegand S."/>
            <person name="Jogler M."/>
            <person name="Boedeker C."/>
            <person name="Pinto D."/>
            <person name="Vollmers J."/>
            <person name="Rivas-Marin E."/>
            <person name="Kohn T."/>
            <person name="Peeters S.H."/>
            <person name="Heuer A."/>
            <person name="Rast P."/>
            <person name="Oberbeckmann S."/>
            <person name="Bunk B."/>
            <person name="Jeske O."/>
            <person name="Meyerdierks A."/>
            <person name="Storesund J.E."/>
            <person name="Kallscheuer N."/>
            <person name="Luecker S."/>
            <person name="Lage O.M."/>
            <person name="Pohl T."/>
            <person name="Merkel B.J."/>
            <person name="Hornburger P."/>
            <person name="Mueller R.-W."/>
            <person name="Bruemmer F."/>
            <person name="Labrenz M."/>
            <person name="Spormann A.M."/>
            <person name="Op Den Camp H."/>
            <person name="Overmann J."/>
            <person name="Amann R."/>
            <person name="Jetten M.S.M."/>
            <person name="Mascher T."/>
            <person name="Medema M.H."/>
            <person name="Devos D.P."/>
            <person name="Kaster A.-K."/>
            <person name="Ovreas L."/>
            <person name="Rohde M."/>
            <person name="Galperin M.Y."/>
            <person name="Jogler C."/>
        </authorList>
    </citation>
    <scope>NUCLEOTIDE SEQUENCE [LARGE SCALE GENOMIC DNA]</scope>
    <source>
        <strain evidence="2 3">Pla52n</strain>
    </source>
</reference>
<dbReference type="EC" id="3.4.21.53" evidence="2"/>
<organism evidence="2 3">
    <name type="scientific">Stieleria varia</name>
    <dbReference type="NCBI Taxonomy" id="2528005"/>
    <lineage>
        <taxon>Bacteria</taxon>
        <taxon>Pseudomonadati</taxon>
        <taxon>Planctomycetota</taxon>
        <taxon>Planctomycetia</taxon>
        <taxon>Pirellulales</taxon>
        <taxon>Pirellulaceae</taxon>
        <taxon>Stieleria</taxon>
    </lineage>
</organism>
<evidence type="ECO:0000313" key="3">
    <source>
        <dbReference type="Proteomes" id="UP000320176"/>
    </source>
</evidence>
<name>A0A5C6AYJ7_9BACT</name>
<dbReference type="GO" id="GO:0006508">
    <property type="term" value="P:proteolysis"/>
    <property type="evidence" value="ECO:0007669"/>
    <property type="project" value="UniProtKB-KW"/>
</dbReference>
<keyword evidence="2" id="KW-0378">Hydrolase</keyword>
<dbReference type="GO" id="GO:0005524">
    <property type="term" value="F:ATP binding"/>
    <property type="evidence" value="ECO:0007669"/>
    <property type="project" value="InterPro"/>
</dbReference>
<keyword evidence="3" id="KW-1185">Reference proteome</keyword>
<sequence>MKDGEVLSRLLELVDDMKDGEPSEGVRIGDSRDGNFYRHDVRTRLALKVAIVTGRPLLMVGPPGCGKSSLAPYVARNLNFRLLTYTVTETAEASDLLWKIDYLKRLNDSQLGKQVGDIGDYIDQGVLWRAFQPKPEDMQPDKQGTLVLIDEIDKADSGFANSLLVAIGSMQFDVPALGSEAIKADSDTIVLVIMTSNEERELPPALTRRCVRLQVSFPTASELIEIASRHWPDWVLQSENREKLTSLADALACDGSLGSTRDSPVSTAEFLDLMQVLVQSDIELDSPNWKTIEGLVLLRESEEG</sequence>
<dbReference type="InterPro" id="IPR003593">
    <property type="entry name" value="AAA+_ATPase"/>
</dbReference>
<dbReference type="AlphaFoldDB" id="A0A5C6AYJ7"/>
<dbReference type="Pfam" id="PF07728">
    <property type="entry name" value="AAA_5"/>
    <property type="match status" value="1"/>
</dbReference>
<keyword evidence="2" id="KW-0645">Protease</keyword>
<evidence type="ECO:0000313" key="2">
    <source>
        <dbReference type="EMBL" id="TWU04738.1"/>
    </source>
</evidence>
<dbReference type="SUPFAM" id="SSF52540">
    <property type="entry name" value="P-loop containing nucleoside triphosphate hydrolases"/>
    <property type="match status" value="1"/>
</dbReference>
<gene>
    <name evidence="2" type="primary">lon_2</name>
    <name evidence="2" type="ORF">Pla52n_27810</name>
</gene>
<dbReference type="InterPro" id="IPR011704">
    <property type="entry name" value="ATPase_dyneun-rel_AAA"/>
</dbReference>
<dbReference type="OrthoDB" id="9783370at2"/>